<organism evidence="2 3">
    <name type="scientific">Pararhodobacter zhoushanensis</name>
    <dbReference type="NCBI Taxonomy" id="2479545"/>
    <lineage>
        <taxon>Bacteria</taxon>
        <taxon>Pseudomonadati</taxon>
        <taxon>Pseudomonadota</taxon>
        <taxon>Alphaproteobacteria</taxon>
        <taxon>Rhodobacterales</taxon>
        <taxon>Paracoccaceae</taxon>
        <taxon>Pararhodobacter</taxon>
    </lineage>
</organism>
<dbReference type="Proteomes" id="UP001208938">
    <property type="component" value="Unassembled WGS sequence"/>
</dbReference>
<name>A0ABT3H2Q7_9RHOB</name>
<reference evidence="2 3" key="1">
    <citation type="submission" date="2022-10" db="EMBL/GenBank/DDBJ databases">
        <title>Pararhodobacter sp. nov., isolated from marine algae.</title>
        <authorList>
            <person name="Choi B.J."/>
            <person name="Kim J.M."/>
            <person name="Lee J.K."/>
            <person name="Choi D.G."/>
            <person name="Jeon C.O."/>
        </authorList>
    </citation>
    <scope>NUCLEOTIDE SEQUENCE [LARGE SCALE GENOMIC DNA]</scope>
    <source>
        <strain evidence="2 3">ZQ420</strain>
    </source>
</reference>
<evidence type="ECO:0000256" key="1">
    <source>
        <dbReference type="SAM" id="MobiDB-lite"/>
    </source>
</evidence>
<accession>A0ABT3H2Q7</accession>
<sequence>MIRIWPDTLPHPERDSWQVQPQDARRKRQSDAGPPAYRRRFSSVARMVQLSVLLSRDEKAVFDGFFHDDCNEGALLFQMPDPTTDGWPVLSTGGDALLADAVTPLLLSATWLCAWGDTLPTETLVGLEFRKSFSVVVMP</sequence>
<protein>
    <submittedName>
        <fullName evidence="2">Uncharacterized protein</fullName>
    </submittedName>
</protein>
<gene>
    <name evidence="2" type="ORF">OKW52_18145</name>
</gene>
<evidence type="ECO:0000313" key="2">
    <source>
        <dbReference type="EMBL" id="MCW1934124.1"/>
    </source>
</evidence>
<evidence type="ECO:0000313" key="3">
    <source>
        <dbReference type="Proteomes" id="UP001208938"/>
    </source>
</evidence>
<dbReference type="RefSeq" id="WP_264506949.1">
    <property type="nucleotide sequence ID" value="NZ_JAPDFL010000001.1"/>
</dbReference>
<keyword evidence="3" id="KW-1185">Reference proteome</keyword>
<dbReference type="EMBL" id="JAPDFL010000001">
    <property type="protein sequence ID" value="MCW1934124.1"/>
    <property type="molecule type" value="Genomic_DNA"/>
</dbReference>
<proteinExistence type="predicted"/>
<comment type="caution">
    <text evidence="2">The sequence shown here is derived from an EMBL/GenBank/DDBJ whole genome shotgun (WGS) entry which is preliminary data.</text>
</comment>
<feature type="region of interest" description="Disordered" evidence="1">
    <location>
        <begin position="1"/>
        <end position="36"/>
    </location>
</feature>